<evidence type="ECO:0000313" key="2">
    <source>
        <dbReference type="Proteomes" id="UP001185012"/>
    </source>
</evidence>
<organism evidence="1 2">
    <name type="scientific">Desmospora profundinema</name>
    <dbReference type="NCBI Taxonomy" id="1571184"/>
    <lineage>
        <taxon>Bacteria</taxon>
        <taxon>Bacillati</taxon>
        <taxon>Bacillota</taxon>
        <taxon>Bacilli</taxon>
        <taxon>Bacillales</taxon>
        <taxon>Thermoactinomycetaceae</taxon>
        <taxon>Desmospora</taxon>
    </lineage>
</organism>
<keyword evidence="2" id="KW-1185">Reference proteome</keyword>
<proteinExistence type="predicted"/>
<protein>
    <submittedName>
        <fullName evidence="1">Uncharacterized protein</fullName>
    </submittedName>
</protein>
<evidence type="ECO:0000313" key="1">
    <source>
        <dbReference type="EMBL" id="MDR6226267.1"/>
    </source>
</evidence>
<dbReference type="EMBL" id="JAVDQG010000004">
    <property type="protein sequence ID" value="MDR6226267.1"/>
    <property type="molecule type" value="Genomic_DNA"/>
</dbReference>
<comment type="caution">
    <text evidence="1">The sequence shown here is derived from an EMBL/GenBank/DDBJ whole genome shotgun (WGS) entry which is preliminary data.</text>
</comment>
<gene>
    <name evidence="1" type="ORF">JOE21_002273</name>
</gene>
<dbReference type="Pfam" id="PF14433">
    <property type="entry name" value="SUKH-3"/>
    <property type="match status" value="1"/>
</dbReference>
<reference evidence="1 2" key="1">
    <citation type="submission" date="2023-07" db="EMBL/GenBank/DDBJ databases">
        <title>Genomic Encyclopedia of Type Strains, Phase IV (KMG-IV): sequencing the most valuable type-strain genomes for metagenomic binning, comparative biology and taxonomic classification.</title>
        <authorList>
            <person name="Goeker M."/>
        </authorList>
    </citation>
    <scope>NUCLEOTIDE SEQUENCE [LARGE SCALE GENOMIC DNA]</scope>
    <source>
        <strain evidence="1 2">DSM 45903</strain>
    </source>
</reference>
<dbReference type="InterPro" id="IPR016193">
    <property type="entry name" value="Cytidine_deaminase-like"/>
</dbReference>
<accession>A0ABU1IP16</accession>
<dbReference type="InterPro" id="IPR025850">
    <property type="entry name" value="SUKH-3"/>
</dbReference>
<dbReference type="Proteomes" id="UP001185012">
    <property type="component" value="Unassembled WGS sequence"/>
</dbReference>
<dbReference type="SUPFAM" id="SSF53927">
    <property type="entry name" value="Cytidine deaminase-like"/>
    <property type="match status" value="1"/>
</dbReference>
<sequence>MAIYPKVPLSKNAAACLIRAGWTPSRRMDVSVHCQALREEGYRIFPEAKRFLERFVGLRVTIPAYKLRDREDFFHLDPREASRQVFIEQIRDYEERIGESLVVIGEAYSNHLALMISETGKILGGFDRFLVMLGEDGWKGMESLYQGVTSPYIQVIDPTADMEESLNHSLEIWPVLWCAEMSAVNDALMNGSKLEDLVISTLRVKSGEPNKPCYNCRHYLNKSDFVTEYPDRSIPTRLKKKWKKLTKHFAKS</sequence>
<dbReference type="RefSeq" id="WP_309865899.1">
    <property type="nucleotide sequence ID" value="NZ_JAVDQG010000004.1"/>
</dbReference>
<name>A0ABU1IP16_9BACL</name>